<evidence type="ECO:0000313" key="2">
    <source>
        <dbReference type="EMBL" id="NIK74453.1"/>
    </source>
</evidence>
<organism evidence="2 3">
    <name type="scientific">Thermonema lapsum</name>
    <dbReference type="NCBI Taxonomy" id="28195"/>
    <lineage>
        <taxon>Bacteria</taxon>
        <taxon>Pseudomonadati</taxon>
        <taxon>Bacteroidota</taxon>
        <taxon>Cytophagia</taxon>
        <taxon>Cytophagales</taxon>
        <taxon>Thermonemataceae</taxon>
        <taxon>Thermonema</taxon>
    </lineage>
</organism>
<dbReference type="RefSeq" id="WP_166920242.1">
    <property type="nucleotide sequence ID" value="NZ_JAASRN010000003.1"/>
</dbReference>
<gene>
    <name evidence="2" type="ORF">FHS56_001978</name>
</gene>
<proteinExistence type="predicted"/>
<evidence type="ECO:0000313" key="3">
    <source>
        <dbReference type="Proteomes" id="UP000537126"/>
    </source>
</evidence>
<keyword evidence="1" id="KW-0732">Signal</keyword>
<evidence type="ECO:0000256" key="1">
    <source>
        <dbReference type="SAM" id="SignalP"/>
    </source>
</evidence>
<reference evidence="2 3" key="1">
    <citation type="submission" date="2020-03" db="EMBL/GenBank/DDBJ databases">
        <title>Genomic Encyclopedia of Type Strains, Phase IV (KMG-IV): sequencing the most valuable type-strain genomes for metagenomic binning, comparative biology and taxonomic classification.</title>
        <authorList>
            <person name="Goeker M."/>
        </authorList>
    </citation>
    <scope>NUCLEOTIDE SEQUENCE [LARGE SCALE GENOMIC DNA]</scope>
    <source>
        <strain evidence="2 3">DSM 5718</strain>
    </source>
</reference>
<feature type="chain" id="PRO_5032922487" evidence="1">
    <location>
        <begin position="18"/>
        <end position="73"/>
    </location>
</feature>
<keyword evidence="3" id="KW-1185">Reference proteome</keyword>
<sequence>MLTSSTTILMASLPLIAATAAAESFSKATRPAGYSSKTVRAAYAPIGLLTDLPSSPVVCWQASGEKKTGFRLV</sequence>
<accession>A0A846MSD1</accession>
<dbReference type="EMBL" id="JAASRN010000003">
    <property type="protein sequence ID" value="NIK74453.1"/>
    <property type="molecule type" value="Genomic_DNA"/>
</dbReference>
<dbReference type="Proteomes" id="UP000537126">
    <property type="component" value="Unassembled WGS sequence"/>
</dbReference>
<comment type="caution">
    <text evidence="2">The sequence shown here is derived from an EMBL/GenBank/DDBJ whole genome shotgun (WGS) entry which is preliminary data.</text>
</comment>
<feature type="signal peptide" evidence="1">
    <location>
        <begin position="1"/>
        <end position="17"/>
    </location>
</feature>
<protein>
    <submittedName>
        <fullName evidence="2">Uncharacterized protein</fullName>
    </submittedName>
</protein>
<dbReference type="AlphaFoldDB" id="A0A846MSD1"/>
<name>A0A846MSD1_9BACT</name>